<evidence type="ECO:0000313" key="2">
    <source>
        <dbReference type="EMBL" id="OQP53312.1"/>
    </source>
</evidence>
<accession>A0ABX3P3E9</accession>
<keyword evidence="1" id="KW-0472">Membrane</keyword>
<dbReference type="EMBL" id="LWBO01000003">
    <property type="protein sequence ID" value="OQP53312.1"/>
    <property type="molecule type" value="Genomic_DNA"/>
</dbReference>
<dbReference type="RefSeq" id="WP_014218143.1">
    <property type="nucleotide sequence ID" value="NZ_LWBO01000003.1"/>
</dbReference>
<organism evidence="2 3">
    <name type="scientific">Niastella koreensis</name>
    <dbReference type="NCBI Taxonomy" id="354356"/>
    <lineage>
        <taxon>Bacteria</taxon>
        <taxon>Pseudomonadati</taxon>
        <taxon>Bacteroidota</taxon>
        <taxon>Chitinophagia</taxon>
        <taxon>Chitinophagales</taxon>
        <taxon>Chitinophagaceae</taxon>
        <taxon>Niastella</taxon>
    </lineage>
</organism>
<feature type="transmembrane region" description="Helical" evidence="1">
    <location>
        <begin position="102"/>
        <end position="121"/>
    </location>
</feature>
<keyword evidence="3" id="KW-1185">Reference proteome</keyword>
<feature type="transmembrane region" description="Helical" evidence="1">
    <location>
        <begin position="47"/>
        <end position="69"/>
    </location>
</feature>
<proteinExistence type="predicted"/>
<evidence type="ECO:0000313" key="3">
    <source>
        <dbReference type="Proteomes" id="UP000192277"/>
    </source>
</evidence>
<keyword evidence="1" id="KW-0812">Transmembrane</keyword>
<dbReference type="Proteomes" id="UP000192277">
    <property type="component" value="Unassembled WGS sequence"/>
</dbReference>
<reference evidence="2 3" key="1">
    <citation type="submission" date="2016-04" db="EMBL/GenBank/DDBJ databases">
        <authorList>
            <person name="Chen L."/>
            <person name="Zhuang W."/>
            <person name="Wang G."/>
        </authorList>
    </citation>
    <scope>NUCLEOTIDE SEQUENCE [LARGE SCALE GENOMIC DNA]</scope>
    <source>
        <strain evidence="3">GR20</strain>
    </source>
</reference>
<feature type="transmembrane region" description="Helical" evidence="1">
    <location>
        <begin position="76"/>
        <end position="96"/>
    </location>
</feature>
<gene>
    <name evidence="2" type="ORF">A4D02_23270</name>
</gene>
<evidence type="ECO:0000256" key="1">
    <source>
        <dbReference type="SAM" id="Phobius"/>
    </source>
</evidence>
<comment type="caution">
    <text evidence="2">The sequence shown here is derived from an EMBL/GenBank/DDBJ whole genome shotgun (WGS) entry which is preliminary data.</text>
</comment>
<feature type="transmembrane region" description="Helical" evidence="1">
    <location>
        <begin position="7"/>
        <end position="27"/>
    </location>
</feature>
<name>A0ABX3P3E9_9BACT</name>
<keyword evidence="1" id="KW-1133">Transmembrane helix</keyword>
<sequence length="127" mass="13922">MRPLLIVLNAFVGITSTLIGMLLIAYPVLTAYSYSLDFLNPAFSKNFLVPGTAFITTGIINLSALIANVQHNKAQYNLSLVGGLSMISWVVVHALLLQTMPWLYSTYLVCGCLIMIVAWQLKGKWAA</sequence>
<protein>
    <submittedName>
        <fullName evidence="2">Uncharacterized protein</fullName>
    </submittedName>
</protein>